<dbReference type="RefSeq" id="WP_168037308.1">
    <property type="nucleotide sequence ID" value="NZ_JAATJH010000003.1"/>
</dbReference>
<keyword evidence="2" id="KW-1185">Reference proteome</keyword>
<comment type="caution">
    <text evidence="1">The sequence shown here is derived from an EMBL/GenBank/DDBJ whole genome shotgun (WGS) entry which is preliminary data.</text>
</comment>
<evidence type="ECO:0000313" key="2">
    <source>
        <dbReference type="Proteomes" id="UP000770785"/>
    </source>
</evidence>
<reference evidence="1 2" key="1">
    <citation type="submission" date="2020-03" db="EMBL/GenBank/DDBJ databases">
        <title>Genomic Encyclopedia of Type Strains, Phase IV (KMG-IV): sequencing the most valuable type-strain genomes for metagenomic binning, comparative biology and taxonomic classification.</title>
        <authorList>
            <person name="Goeker M."/>
        </authorList>
    </citation>
    <scope>NUCLEOTIDE SEQUENCE [LARGE SCALE GENOMIC DNA]</scope>
    <source>
        <strain evidence="1 2">DSM 105096</strain>
    </source>
</reference>
<proteinExistence type="predicted"/>
<organism evidence="1 2">
    <name type="scientific">Neolewinella antarctica</name>
    <dbReference type="NCBI Taxonomy" id="442734"/>
    <lineage>
        <taxon>Bacteria</taxon>
        <taxon>Pseudomonadati</taxon>
        <taxon>Bacteroidota</taxon>
        <taxon>Saprospiria</taxon>
        <taxon>Saprospirales</taxon>
        <taxon>Lewinellaceae</taxon>
        <taxon>Neolewinella</taxon>
    </lineage>
</organism>
<accession>A0ABX0XBA7</accession>
<sequence>MTSILFLVFFLWAPTGTELPAKLSAPAEDKVLTTTCTNDGTCTTIIDGSNCSMTEDADGNWKDVGDC</sequence>
<name>A0ABX0XBA7_9BACT</name>
<dbReference type="Proteomes" id="UP000770785">
    <property type="component" value="Unassembled WGS sequence"/>
</dbReference>
<dbReference type="EMBL" id="JAATJH010000003">
    <property type="protein sequence ID" value="NJC26535.1"/>
    <property type="molecule type" value="Genomic_DNA"/>
</dbReference>
<gene>
    <name evidence="1" type="ORF">GGR27_002045</name>
</gene>
<protein>
    <submittedName>
        <fullName evidence="1">Uncharacterized protein</fullName>
    </submittedName>
</protein>
<evidence type="ECO:0000313" key="1">
    <source>
        <dbReference type="EMBL" id="NJC26535.1"/>
    </source>
</evidence>